<dbReference type="EMBL" id="ACLJ02000003">
    <property type="protein sequence ID" value="EFK53622.1"/>
    <property type="molecule type" value="Genomic_DNA"/>
</dbReference>
<dbReference type="eggNOG" id="ENOG502Z9YC">
    <property type="taxonomic scope" value="Bacteria"/>
</dbReference>
<name>D7WEU1_9CORY</name>
<gene>
    <name evidence="1" type="ORF">HMPREF0291_11279</name>
</gene>
<evidence type="ECO:0000313" key="1">
    <source>
        <dbReference type="EMBL" id="EFK53622.1"/>
    </source>
</evidence>
<dbReference type="Proteomes" id="UP000004208">
    <property type="component" value="Unassembled WGS sequence"/>
</dbReference>
<comment type="caution">
    <text evidence="1">The sequence shown here is derived from an EMBL/GenBank/DDBJ whole genome shotgun (WGS) entry which is preliminary data.</text>
</comment>
<dbReference type="STRING" id="585529.HMPREF0291_11279"/>
<proteinExistence type="predicted"/>
<organism evidence="1 2">
    <name type="scientific">Corynebacterium genitalium ATCC 33030</name>
    <dbReference type="NCBI Taxonomy" id="585529"/>
    <lineage>
        <taxon>Bacteria</taxon>
        <taxon>Bacillati</taxon>
        <taxon>Actinomycetota</taxon>
        <taxon>Actinomycetes</taxon>
        <taxon>Mycobacteriales</taxon>
        <taxon>Corynebacteriaceae</taxon>
        <taxon>Corynebacterium</taxon>
    </lineage>
</organism>
<evidence type="ECO:0000313" key="2">
    <source>
        <dbReference type="Proteomes" id="UP000004208"/>
    </source>
</evidence>
<sequence length="270" mass="28694">MDDVPAFEVDTATVTLEDQGDGEKRQLVYSGGEQTTTVEVSYGVAQGAVATDSVDPEAPAGGDVDKVTLPLTIYIADDASEARVGEPKHSNLDAGTDSLTAEDFRMRWQHDVHGNIQDIKLLPPEGSSDEGRAIVEGALLQVLAAQPVFPIEPVGEGATWTVQTRTIGGAHMLRTTRYTVDSLDGDTVVLSLDIEDEPTETELTIDDTQAGGTLTADEWSTTSDATITVDLTKPLPTQGQNAATTRTVYNGPNPDFKVVQDVTTATTYGK</sequence>
<reference evidence="1" key="1">
    <citation type="submission" date="2010-06" db="EMBL/GenBank/DDBJ databases">
        <authorList>
            <person name="Muzny D."/>
            <person name="Qin X."/>
            <person name="Buhay C."/>
            <person name="Dugan-Rocha S."/>
            <person name="Ding Y."/>
            <person name="Chen G."/>
            <person name="Hawes A."/>
            <person name="Holder M."/>
            <person name="Jhangiani S."/>
            <person name="Johnson A."/>
            <person name="Khan Z."/>
            <person name="Li Z."/>
            <person name="Liu W."/>
            <person name="Liu X."/>
            <person name="Perez L."/>
            <person name="Shen H."/>
            <person name="Wang Q."/>
            <person name="Watt J."/>
            <person name="Xi L."/>
            <person name="Xin Y."/>
            <person name="Zhou J."/>
            <person name="Deng J."/>
            <person name="Jiang H."/>
            <person name="Liu Y."/>
            <person name="Qu J."/>
            <person name="Song X.-Z."/>
            <person name="Zhang L."/>
            <person name="Villasana D."/>
            <person name="Johnson A."/>
            <person name="Liu J."/>
            <person name="Liyanage D."/>
            <person name="Lorensuhewa L."/>
            <person name="Robinson T."/>
            <person name="Song A."/>
            <person name="Song B.-B."/>
            <person name="Dinh H."/>
            <person name="Thornton R."/>
            <person name="Coyle M."/>
            <person name="Francisco L."/>
            <person name="Jackson L."/>
            <person name="Javaid M."/>
            <person name="Korchina V."/>
            <person name="Kovar C."/>
            <person name="Mata R."/>
            <person name="Mathew T."/>
            <person name="Ngo R."/>
            <person name="Nguyen L."/>
            <person name="Nguyen N."/>
            <person name="Okwuonu G."/>
            <person name="Ongeri F."/>
            <person name="Pham C."/>
            <person name="Simmons D."/>
            <person name="Wilczek-Boney K."/>
            <person name="Hale W."/>
            <person name="Jakkamsetti A."/>
            <person name="Pham P."/>
            <person name="Ruth R."/>
            <person name="San Lucas F."/>
            <person name="Warren J."/>
            <person name="Zhang J."/>
            <person name="Zhao Z."/>
            <person name="Zhou C."/>
            <person name="Zhu D."/>
            <person name="Lee S."/>
            <person name="Bess C."/>
            <person name="Blankenburg K."/>
            <person name="Forbes L."/>
            <person name="Fu Q."/>
            <person name="Gubbala S."/>
            <person name="Hirani K."/>
            <person name="Jayaseelan J.C."/>
            <person name="Lara F."/>
            <person name="Munidasa M."/>
            <person name="Palculict T."/>
            <person name="Patil S."/>
            <person name="Pu L.-L."/>
            <person name="Saada N."/>
            <person name="Tang L."/>
            <person name="Weissenberger G."/>
            <person name="Zhu Y."/>
            <person name="Hemphill L."/>
            <person name="Shang Y."/>
            <person name="Youmans B."/>
            <person name="Ayvaz T."/>
            <person name="Ross M."/>
            <person name="Santibanez J."/>
            <person name="Aqrawi P."/>
            <person name="Gross S."/>
            <person name="Joshi V."/>
            <person name="Fowler G."/>
            <person name="Nazareth L."/>
            <person name="Reid J."/>
            <person name="Worley K."/>
            <person name="Petrosino J."/>
            <person name="Highlander S."/>
            <person name="Gibbs R."/>
        </authorList>
    </citation>
    <scope>NUCLEOTIDE SEQUENCE [LARGE SCALE GENOMIC DNA]</scope>
    <source>
        <strain evidence="1">ATCC 33030</strain>
    </source>
</reference>
<dbReference type="HOGENOM" id="CLU_050994_0_0_11"/>
<keyword evidence="2" id="KW-1185">Reference proteome</keyword>
<accession>D7WEU1</accession>
<dbReference type="AlphaFoldDB" id="D7WEU1"/>
<protein>
    <submittedName>
        <fullName evidence="1">Uncharacterized protein</fullName>
    </submittedName>
</protein>